<comment type="subcellular location">
    <subcellularLocation>
        <location evidence="1">Nucleus</location>
    </subcellularLocation>
</comment>
<evidence type="ECO:0000256" key="1">
    <source>
        <dbReference type="ARBA" id="ARBA00004123"/>
    </source>
</evidence>
<evidence type="ECO:0000256" key="2">
    <source>
        <dbReference type="ARBA" id="ARBA00008421"/>
    </source>
</evidence>
<dbReference type="Proteomes" id="UP001392437">
    <property type="component" value="Unassembled WGS sequence"/>
</dbReference>
<reference evidence="9 10" key="1">
    <citation type="submission" date="2023-01" db="EMBL/GenBank/DDBJ databases">
        <title>Analysis of 21 Apiospora genomes using comparative genomics revels a genus with tremendous synthesis potential of carbohydrate active enzymes and secondary metabolites.</title>
        <authorList>
            <person name="Sorensen T."/>
        </authorList>
    </citation>
    <scope>NUCLEOTIDE SEQUENCE [LARGE SCALE GENOMIC DNA]</scope>
    <source>
        <strain evidence="9 10">CBS 117206</strain>
    </source>
</reference>
<dbReference type="GO" id="GO:0005634">
    <property type="term" value="C:nucleus"/>
    <property type="evidence" value="ECO:0007669"/>
    <property type="project" value="UniProtKB-SubCell"/>
</dbReference>
<dbReference type="InterPro" id="IPR000818">
    <property type="entry name" value="TEA/ATTS_dom"/>
</dbReference>
<feature type="region of interest" description="Disordered" evidence="7">
    <location>
        <begin position="507"/>
        <end position="527"/>
    </location>
</feature>
<evidence type="ECO:0000256" key="3">
    <source>
        <dbReference type="ARBA" id="ARBA00023015"/>
    </source>
</evidence>
<keyword evidence="10" id="KW-1185">Reference proteome</keyword>
<dbReference type="SMART" id="SM00426">
    <property type="entry name" value="TEA"/>
    <property type="match status" value="1"/>
</dbReference>
<keyword evidence="4" id="KW-0804">Transcription</keyword>
<feature type="domain" description="TEA" evidence="8">
    <location>
        <begin position="36"/>
        <end position="137"/>
    </location>
</feature>
<dbReference type="PROSITE" id="PS51088">
    <property type="entry name" value="TEA_2"/>
    <property type="match status" value="1"/>
</dbReference>
<dbReference type="PANTHER" id="PTHR11834:SF0">
    <property type="entry name" value="PROTEIN SCALLOPED"/>
    <property type="match status" value="1"/>
</dbReference>
<organism evidence="9 10">
    <name type="scientific">Apiospora kogelbergensis</name>
    <dbReference type="NCBI Taxonomy" id="1337665"/>
    <lineage>
        <taxon>Eukaryota</taxon>
        <taxon>Fungi</taxon>
        <taxon>Dikarya</taxon>
        <taxon>Ascomycota</taxon>
        <taxon>Pezizomycotina</taxon>
        <taxon>Sordariomycetes</taxon>
        <taxon>Xylariomycetidae</taxon>
        <taxon>Amphisphaeriales</taxon>
        <taxon>Apiosporaceae</taxon>
        <taxon>Apiospora</taxon>
    </lineage>
</organism>
<keyword evidence="3" id="KW-0805">Transcription regulation</keyword>
<gene>
    <name evidence="9" type="ORF">PG999_004384</name>
</gene>
<dbReference type="Pfam" id="PF01285">
    <property type="entry name" value="TEA"/>
    <property type="match status" value="1"/>
</dbReference>
<feature type="region of interest" description="Disordered" evidence="7">
    <location>
        <begin position="437"/>
        <end position="460"/>
    </location>
</feature>
<name>A0AAW0QZ91_9PEZI</name>
<feature type="compositionally biased region" description="Polar residues" evidence="7">
    <location>
        <begin position="678"/>
        <end position="689"/>
    </location>
</feature>
<dbReference type="GO" id="GO:0005667">
    <property type="term" value="C:transcription regulator complex"/>
    <property type="evidence" value="ECO:0007669"/>
    <property type="project" value="TreeGrafter"/>
</dbReference>
<evidence type="ECO:0000313" key="9">
    <source>
        <dbReference type="EMBL" id="KAK8120264.1"/>
    </source>
</evidence>
<feature type="region of interest" description="Disordered" evidence="7">
    <location>
        <begin position="663"/>
        <end position="689"/>
    </location>
</feature>
<evidence type="ECO:0000256" key="7">
    <source>
        <dbReference type="SAM" id="MobiDB-lite"/>
    </source>
</evidence>
<evidence type="ECO:0000256" key="4">
    <source>
        <dbReference type="ARBA" id="ARBA00023163"/>
    </source>
</evidence>
<accession>A0AAW0QZ91</accession>
<dbReference type="Gene3D" id="6.10.20.40">
    <property type="entry name" value="TEA/ATTS domain"/>
    <property type="match status" value="1"/>
</dbReference>
<dbReference type="InterPro" id="IPR050937">
    <property type="entry name" value="TEC1_TEAD_TF"/>
</dbReference>
<evidence type="ECO:0000313" key="10">
    <source>
        <dbReference type="Proteomes" id="UP001392437"/>
    </source>
</evidence>
<keyword evidence="5" id="KW-0539">Nucleus</keyword>
<proteinExistence type="inferred from homology"/>
<evidence type="ECO:0000256" key="6">
    <source>
        <dbReference type="PROSITE-ProRule" id="PRU00505"/>
    </source>
</evidence>
<feature type="compositionally biased region" description="Basic and acidic residues" evidence="7">
    <location>
        <begin position="437"/>
        <end position="451"/>
    </location>
</feature>
<evidence type="ECO:0000259" key="8">
    <source>
        <dbReference type="PROSITE" id="PS51088"/>
    </source>
</evidence>
<dbReference type="PANTHER" id="PTHR11834">
    <property type="entry name" value="TRANSCRIPTIONAL ENHANCER FACTOR TEF RELATED"/>
    <property type="match status" value="1"/>
</dbReference>
<dbReference type="AlphaFoldDB" id="A0AAW0QZ91"/>
<feature type="non-terminal residue" evidence="9">
    <location>
        <position position="1"/>
    </location>
</feature>
<protein>
    <submittedName>
        <fullName evidence="9">Conidiophore development regulator</fullName>
    </submittedName>
</protein>
<feature type="DNA-binding region" description="TEA" evidence="6">
    <location>
        <begin position="36"/>
        <end position="137"/>
    </location>
</feature>
<sequence>YREKSLRDTPMAYLEGNWNPLCTSTYFHEYLSRRKREGAKQTWPLYLDQAFLDAILLVPQMGKRKYISNGALYGRNMLISEYLWAWHWTLYPPGPGENIPVGKDREKQPGYPAHPNYRTRKQISSHIQVLKDSFKTLPLLHFVFPVKHDEEDENESPDRQANPNQFQNNPVLAALAEGRLPVETPNYAYFAHLVTADDEVFLRPITCHVYTSHCGLTLSEDGRKAFTADGTCLHADSYTPDGIRLEAQGDFPHLRKNSVHGVRRDGHSGDRDESRTYLLHEYTESLVQTESNSVLGILSKWDRRFPTLRAKLTSALNDTHPAYMNPARFVMGPCDIIHMEVALNLHRTVQFPVGTHLDGCVEFAISRPELVHHRWRCSTCVVKPRELYLGTSEPLLWDYKAMCRPSRRGNTIEVDFPAASWANTFYRLAKYVTAERDGKEKERTETAHESTAESECGYQGAKLPTPSDLLQQIAMYQEIWSAPNDGARKPVWERRCILLWTFSHASDKTEGGRGKQPKKPSRESSGTTWRFLSKLCPMSQYHQQQVYLPGRPKTSESSRIIPNLACQQHPAAVVCENSGGFYDVASLAPAYQLQEQNTHLIHWNRLGAISYDLVMPLPTACLHSNYASDGPTGSTAAEPIEALPCGFSMPVNASLDTARPATAAAPTVDSLPEHDSATAGNTTVLWPRN</sequence>
<dbReference type="GO" id="GO:0000981">
    <property type="term" value="F:DNA-binding transcription factor activity, RNA polymerase II-specific"/>
    <property type="evidence" value="ECO:0007669"/>
    <property type="project" value="TreeGrafter"/>
</dbReference>
<evidence type="ECO:0000256" key="5">
    <source>
        <dbReference type="ARBA" id="ARBA00023242"/>
    </source>
</evidence>
<dbReference type="GO" id="GO:0000978">
    <property type="term" value="F:RNA polymerase II cis-regulatory region sequence-specific DNA binding"/>
    <property type="evidence" value="ECO:0007669"/>
    <property type="project" value="TreeGrafter"/>
</dbReference>
<dbReference type="InterPro" id="IPR038096">
    <property type="entry name" value="TEA/ATTS_sf"/>
</dbReference>
<comment type="similarity">
    <text evidence="2">Belongs to the TEC1 family.</text>
</comment>
<dbReference type="EMBL" id="JAQQWP010000004">
    <property type="protein sequence ID" value="KAK8120264.1"/>
    <property type="molecule type" value="Genomic_DNA"/>
</dbReference>
<comment type="caution">
    <text evidence="9">The sequence shown here is derived from an EMBL/GenBank/DDBJ whole genome shotgun (WGS) entry which is preliminary data.</text>
</comment>